<dbReference type="Pfam" id="PF00211">
    <property type="entry name" value="Guanylate_cyc"/>
    <property type="match status" value="1"/>
</dbReference>
<evidence type="ECO:0000313" key="4">
    <source>
        <dbReference type="Proteomes" id="UP000321638"/>
    </source>
</evidence>
<dbReference type="AlphaFoldDB" id="A0A5C8PPY8"/>
<evidence type="ECO:0000256" key="1">
    <source>
        <dbReference type="SAM" id="MobiDB-lite"/>
    </source>
</evidence>
<dbReference type="PANTHER" id="PTHR43081">
    <property type="entry name" value="ADENYLATE CYCLASE, TERMINAL-DIFFERENTIATION SPECIFIC-RELATED"/>
    <property type="match status" value="1"/>
</dbReference>
<dbReference type="PROSITE" id="PS50125">
    <property type="entry name" value="GUANYLATE_CYCLASE_2"/>
    <property type="match status" value="1"/>
</dbReference>
<name>A0A5C8PPY8_9HYPH</name>
<dbReference type="InterPro" id="IPR050697">
    <property type="entry name" value="Adenylyl/Guanylyl_Cyclase_3/4"/>
</dbReference>
<feature type="compositionally biased region" description="Low complexity" evidence="1">
    <location>
        <begin position="7"/>
        <end position="20"/>
    </location>
</feature>
<reference evidence="3 4" key="1">
    <citation type="submission" date="2019-06" db="EMBL/GenBank/DDBJ databases">
        <title>New taxonomy in bacterial strain CC-CFT640, isolated from vineyard.</title>
        <authorList>
            <person name="Lin S.-Y."/>
            <person name="Tsai C.-F."/>
            <person name="Young C.-C."/>
        </authorList>
    </citation>
    <scope>NUCLEOTIDE SEQUENCE [LARGE SCALE GENOMIC DNA]</scope>
    <source>
        <strain evidence="3 4">CC-CFT640</strain>
    </source>
</reference>
<comment type="caution">
    <text evidence="3">The sequence shown here is derived from an EMBL/GenBank/DDBJ whole genome shotgun (WGS) entry which is preliminary data.</text>
</comment>
<dbReference type="GO" id="GO:0035556">
    <property type="term" value="P:intracellular signal transduction"/>
    <property type="evidence" value="ECO:0007669"/>
    <property type="project" value="InterPro"/>
</dbReference>
<protein>
    <submittedName>
        <fullName evidence="3">Adenylate/guanylate cyclase domain-containing protein</fullName>
    </submittedName>
</protein>
<dbReference type="RefSeq" id="WP_147847113.1">
    <property type="nucleotide sequence ID" value="NZ_VDUZ01000011.1"/>
</dbReference>
<dbReference type="InterPro" id="IPR001054">
    <property type="entry name" value="A/G_cyclase"/>
</dbReference>
<dbReference type="GO" id="GO:0004016">
    <property type="term" value="F:adenylate cyclase activity"/>
    <property type="evidence" value="ECO:0007669"/>
    <property type="project" value="UniProtKB-ARBA"/>
</dbReference>
<dbReference type="EMBL" id="VDUZ01000011">
    <property type="protein sequence ID" value="TXL76304.1"/>
    <property type="molecule type" value="Genomic_DNA"/>
</dbReference>
<evidence type="ECO:0000259" key="2">
    <source>
        <dbReference type="PROSITE" id="PS50125"/>
    </source>
</evidence>
<dbReference type="GO" id="GO:0009190">
    <property type="term" value="P:cyclic nucleotide biosynthetic process"/>
    <property type="evidence" value="ECO:0007669"/>
    <property type="project" value="InterPro"/>
</dbReference>
<dbReference type="InterPro" id="IPR029787">
    <property type="entry name" value="Nucleotide_cyclase"/>
</dbReference>
<feature type="region of interest" description="Disordered" evidence="1">
    <location>
        <begin position="1"/>
        <end position="20"/>
    </location>
</feature>
<dbReference type="SMART" id="SM00044">
    <property type="entry name" value="CYCc"/>
    <property type="match status" value="1"/>
</dbReference>
<dbReference type="CDD" id="cd07302">
    <property type="entry name" value="CHD"/>
    <property type="match status" value="1"/>
</dbReference>
<dbReference type="Proteomes" id="UP000321638">
    <property type="component" value="Unassembled WGS sequence"/>
</dbReference>
<keyword evidence="4" id="KW-1185">Reference proteome</keyword>
<organism evidence="3 4">
    <name type="scientific">Vineibacter terrae</name>
    <dbReference type="NCBI Taxonomy" id="2586908"/>
    <lineage>
        <taxon>Bacteria</taxon>
        <taxon>Pseudomonadati</taxon>
        <taxon>Pseudomonadota</taxon>
        <taxon>Alphaproteobacteria</taxon>
        <taxon>Hyphomicrobiales</taxon>
        <taxon>Vineibacter</taxon>
    </lineage>
</organism>
<accession>A0A5C8PPY8</accession>
<evidence type="ECO:0000313" key="3">
    <source>
        <dbReference type="EMBL" id="TXL76304.1"/>
    </source>
</evidence>
<proteinExistence type="predicted"/>
<sequence length="418" mass="45969">MSVKHGAPPARAVAAPPVPDASAPASAGELRLFLEEICCELVRVHHVERDGLTPESVETIREVRLGSPGLFADIRVAPAAQAPYFVEVKWGYDADETVERLARKYATNPDRKCQRLVVVTDHADGAARTVLDAALRQRLCPTLAVEIWGEAEVCRRIEESFGLHIAALSRGNIRAIRDSIVRAEWRAAFAGADDYLAPTLLWHFSSWSLRRLGRDRGPQDVLRAGIYRGVAVVMADICAFSSYVRDTRDEALVRQSLTAFYSQARQAIVETGGMLDKFVGDEAIGLFGFPDRRPGYADDALRCARRLIDIGNSVSEHWQSRIDRVQKSRGVHIGIAMGDVSLMPLRAFSTAHHGFIGDALNMTARLMAAAGPSDVLVSNSFYQALSGESRKGFKPIDPVDGRNVGLIQCWQLQRPEGR</sequence>
<dbReference type="SUPFAM" id="SSF55073">
    <property type="entry name" value="Nucleotide cyclase"/>
    <property type="match status" value="1"/>
</dbReference>
<dbReference type="PANTHER" id="PTHR43081:SF1">
    <property type="entry name" value="ADENYLATE CYCLASE, TERMINAL-DIFFERENTIATION SPECIFIC"/>
    <property type="match status" value="1"/>
</dbReference>
<feature type="domain" description="Guanylate cyclase" evidence="2">
    <location>
        <begin position="231"/>
        <end position="367"/>
    </location>
</feature>
<dbReference type="Gene3D" id="3.30.70.1230">
    <property type="entry name" value="Nucleotide cyclase"/>
    <property type="match status" value="1"/>
</dbReference>
<gene>
    <name evidence="3" type="ORF">FHP25_11655</name>
</gene>
<dbReference type="OrthoDB" id="9762462at2"/>